<sequence length="109" mass="12066">MAAALGLDGRRKRKRIRKLQPGLNPYRSRALRQVGVHAHDLDAQLREHLADTVFDAGANRPDEDLRIVDRAEHPTSAGYERFTHALDSGGVMSVVAIEKADENVAVEND</sequence>
<name>A0A9X3NA98_9ACTN</name>
<organism evidence="1 2">
    <name type="scientific">Solirubrobacter phytolaccae</name>
    <dbReference type="NCBI Taxonomy" id="1404360"/>
    <lineage>
        <taxon>Bacteria</taxon>
        <taxon>Bacillati</taxon>
        <taxon>Actinomycetota</taxon>
        <taxon>Thermoleophilia</taxon>
        <taxon>Solirubrobacterales</taxon>
        <taxon>Solirubrobacteraceae</taxon>
        <taxon>Solirubrobacter</taxon>
    </lineage>
</organism>
<evidence type="ECO:0000313" key="2">
    <source>
        <dbReference type="Proteomes" id="UP001147653"/>
    </source>
</evidence>
<keyword evidence="2" id="KW-1185">Reference proteome</keyword>
<gene>
    <name evidence="1" type="ORF">OJ997_19125</name>
</gene>
<proteinExistence type="predicted"/>
<reference evidence="1" key="1">
    <citation type="submission" date="2022-10" db="EMBL/GenBank/DDBJ databases">
        <title>The WGS of Solirubrobacter phytolaccae KCTC 29190.</title>
        <authorList>
            <person name="Jiang Z."/>
        </authorList>
    </citation>
    <scope>NUCLEOTIDE SEQUENCE</scope>
    <source>
        <strain evidence="1">KCTC 29190</strain>
    </source>
</reference>
<dbReference type="Proteomes" id="UP001147653">
    <property type="component" value="Unassembled WGS sequence"/>
</dbReference>
<dbReference type="AlphaFoldDB" id="A0A9X3NA98"/>
<evidence type="ECO:0000313" key="1">
    <source>
        <dbReference type="EMBL" id="MDA0182429.1"/>
    </source>
</evidence>
<protein>
    <submittedName>
        <fullName evidence="1">Uncharacterized protein</fullName>
    </submittedName>
</protein>
<comment type="caution">
    <text evidence="1">The sequence shown here is derived from an EMBL/GenBank/DDBJ whole genome shotgun (WGS) entry which is preliminary data.</text>
</comment>
<dbReference type="EMBL" id="JAPDDP010000035">
    <property type="protein sequence ID" value="MDA0182429.1"/>
    <property type="molecule type" value="Genomic_DNA"/>
</dbReference>
<accession>A0A9X3NA98</accession>